<reference evidence="8 9" key="1">
    <citation type="submission" date="2024-03" db="EMBL/GenBank/DDBJ databases">
        <title>Community enrichment and isolation of bacterial strains for fucoidan degradation.</title>
        <authorList>
            <person name="Sichert A."/>
        </authorList>
    </citation>
    <scope>NUCLEOTIDE SEQUENCE [LARGE SCALE GENOMIC DNA]</scope>
    <source>
        <strain evidence="8 9">AS62</strain>
    </source>
</reference>
<evidence type="ECO:0000256" key="3">
    <source>
        <dbReference type="ARBA" id="ARBA00022597"/>
    </source>
</evidence>
<evidence type="ECO:0000313" key="8">
    <source>
        <dbReference type="EMBL" id="MEM5501681.1"/>
    </source>
</evidence>
<dbReference type="CDD" id="cd03216">
    <property type="entry name" value="ABC_Carb_Monos_I"/>
    <property type="match status" value="1"/>
</dbReference>
<dbReference type="InterPro" id="IPR003439">
    <property type="entry name" value="ABC_transporter-like_ATP-bd"/>
</dbReference>
<evidence type="ECO:0000259" key="7">
    <source>
        <dbReference type="PROSITE" id="PS50893"/>
    </source>
</evidence>
<gene>
    <name evidence="8" type="ORF">WNY59_08775</name>
</gene>
<feature type="domain" description="ABC transporter" evidence="7">
    <location>
        <begin position="6"/>
        <end position="245"/>
    </location>
</feature>
<keyword evidence="3" id="KW-0762">Sugar transport</keyword>
<dbReference type="InterPro" id="IPR017871">
    <property type="entry name" value="ABC_transporter-like_CS"/>
</dbReference>
<proteinExistence type="inferred from homology"/>
<accession>A0ABU9T7J7</accession>
<evidence type="ECO:0000256" key="2">
    <source>
        <dbReference type="ARBA" id="ARBA00022448"/>
    </source>
</evidence>
<comment type="caution">
    <text evidence="8">The sequence shown here is derived from an EMBL/GenBank/DDBJ whole genome shotgun (WGS) entry which is preliminary data.</text>
</comment>
<dbReference type="PANTHER" id="PTHR43790">
    <property type="entry name" value="CARBOHYDRATE TRANSPORT ATP-BINDING PROTEIN MG119-RELATED"/>
    <property type="match status" value="1"/>
</dbReference>
<dbReference type="SMART" id="SM00382">
    <property type="entry name" value="AAA"/>
    <property type="match status" value="2"/>
</dbReference>
<organism evidence="8 9">
    <name type="scientific">Ahrensia kielensis</name>
    <dbReference type="NCBI Taxonomy" id="76980"/>
    <lineage>
        <taxon>Bacteria</taxon>
        <taxon>Pseudomonadati</taxon>
        <taxon>Pseudomonadota</taxon>
        <taxon>Alphaproteobacteria</taxon>
        <taxon>Hyphomicrobiales</taxon>
        <taxon>Ahrensiaceae</taxon>
        <taxon>Ahrensia</taxon>
    </lineage>
</organism>
<dbReference type="EMBL" id="JBBMQO010000004">
    <property type="protein sequence ID" value="MEM5501681.1"/>
    <property type="molecule type" value="Genomic_DNA"/>
</dbReference>
<keyword evidence="4" id="KW-0677">Repeat</keyword>
<dbReference type="Gene3D" id="3.40.50.300">
    <property type="entry name" value="P-loop containing nucleotide triphosphate hydrolases"/>
    <property type="match status" value="2"/>
</dbReference>
<protein>
    <submittedName>
        <fullName evidence="8">Sugar ABC transporter ATP-binding protein</fullName>
    </submittedName>
</protein>
<evidence type="ECO:0000256" key="5">
    <source>
        <dbReference type="ARBA" id="ARBA00022741"/>
    </source>
</evidence>
<name>A0ABU9T7J7_9HYPH</name>
<feature type="domain" description="ABC transporter" evidence="7">
    <location>
        <begin position="255"/>
        <end position="497"/>
    </location>
</feature>
<keyword evidence="9" id="KW-1185">Reference proteome</keyword>
<keyword evidence="5" id="KW-0547">Nucleotide-binding</keyword>
<dbReference type="PROSITE" id="PS50893">
    <property type="entry name" value="ABC_TRANSPORTER_2"/>
    <property type="match status" value="2"/>
</dbReference>
<dbReference type="GO" id="GO:0005524">
    <property type="term" value="F:ATP binding"/>
    <property type="evidence" value="ECO:0007669"/>
    <property type="project" value="UniProtKB-KW"/>
</dbReference>
<keyword evidence="2" id="KW-0813">Transport</keyword>
<dbReference type="SUPFAM" id="SSF52540">
    <property type="entry name" value="P-loop containing nucleoside triphosphate hydrolases"/>
    <property type="match status" value="2"/>
</dbReference>
<evidence type="ECO:0000256" key="1">
    <source>
        <dbReference type="ARBA" id="ARBA00005417"/>
    </source>
</evidence>
<evidence type="ECO:0000313" key="9">
    <source>
        <dbReference type="Proteomes" id="UP001477870"/>
    </source>
</evidence>
<evidence type="ECO:0000256" key="6">
    <source>
        <dbReference type="ARBA" id="ARBA00022840"/>
    </source>
</evidence>
<sequence length="499" mass="53504">MTSTVLTIEGVCKSFGRNEVLKGIDLTLNAGTVTVLMGANGAGKSTLVKAICGIHSVDSGNMQLGDAPYAPATAADALSLGVVAVHQSIDDGVIPDLDVATNLMLDQLTKPGAKTFVRDRMMREQAAEVAKSMGLKMDVRMRVSDLGVADRQMIAIARAMARSPKVLVLDEPTSSLSASEADRLFALIDRLRDQGVAVLYISHRMSDIRRIANRIISMRDGQVSGVFEQDNLDYEGAVTAMLGHKMTEVNIVPKVSYAPVLEIENLSLKKNWPAFNLTANEGEVIAVTGLLGSGKSQMADIIFGLRKPASGTMKIDGRSYMPSSASDAIASGVFMSPKDRGNNAVVGAFNISDNMSLPFLRAFSTFSFISGRRQRRATTEMISQIGVVCQSEDDSIGTLSGGNQQKVMIGRWLLKPSRVLLLDEPFQGVDIGARRDIGRHIRDTAGNRATIVFVAEIDEAIEIADRIIVLNEGNLVGEHTNENINLGALVAQITGEKAA</sequence>
<dbReference type="Pfam" id="PF00005">
    <property type="entry name" value="ABC_tran"/>
    <property type="match status" value="2"/>
</dbReference>
<dbReference type="InterPro" id="IPR027417">
    <property type="entry name" value="P-loop_NTPase"/>
</dbReference>
<dbReference type="InterPro" id="IPR050107">
    <property type="entry name" value="ABC_carbohydrate_import_ATPase"/>
</dbReference>
<dbReference type="CDD" id="cd03215">
    <property type="entry name" value="ABC_Carb_Monos_II"/>
    <property type="match status" value="1"/>
</dbReference>
<dbReference type="Proteomes" id="UP001477870">
    <property type="component" value="Unassembled WGS sequence"/>
</dbReference>
<dbReference type="RefSeq" id="WP_342848136.1">
    <property type="nucleotide sequence ID" value="NZ_JBBMQO010000004.1"/>
</dbReference>
<dbReference type="InterPro" id="IPR003593">
    <property type="entry name" value="AAA+_ATPase"/>
</dbReference>
<keyword evidence="6 8" id="KW-0067">ATP-binding</keyword>
<evidence type="ECO:0000256" key="4">
    <source>
        <dbReference type="ARBA" id="ARBA00022737"/>
    </source>
</evidence>
<dbReference type="PANTHER" id="PTHR43790:SF9">
    <property type="entry name" value="GALACTOFURANOSE TRANSPORTER ATP-BINDING PROTEIN YTFR"/>
    <property type="match status" value="1"/>
</dbReference>
<comment type="similarity">
    <text evidence="1">Belongs to the ABC transporter superfamily.</text>
</comment>
<dbReference type="PROSITE" id="PS00211">
    <property type="entry name" value="ABC_TRANSPORTER_1"/>
    <property type="match status" value="1"/>
</dbReference>